<proteinExistence type="predicted"/>
<evidence type="ECO:0000256" key="2">
    <source>
        <dbReference type="ARBA" id="ARBA00023125"/>
    </source>
</evidence>
<dbReference type="EMBL" id="BAABJP010000019">
    <property type="protein sequence ID" value="GAA5159764.1"/>
    <property type="molecule type" value="Genomic_DNA"/>
</dbReference>
<dbReference type="PRINTS" id="PR00455">
    <property type="entry name" value="HTHTETR"/>
</dbReference>
<reference evidence="8" key="1">
    <citation type="journal article" date="2019" name="Int. J. Syst. Evol. Microbiol.">
        <title>The Global Catalogue of Microorganisms (GCM) 10K type strain sequencing project: providing services to taxonomists for standard genome sequencing and annotation.</title>
        <authorList>
            <consortium name="The Broad Institute Genomics Platform"/>
            <consortium name="The Broad Institute Genome Sequencing Center for Infectious Disease"/>
            <person name="Wu L."/>
            <person name="Ma J."/>
        </authorList>
    </citation>
    <scope>NUCLEOTIDE SEQUENCE [LARGE SCALE GENOMIC DNA]</scope>
    <source>
        <strain evidence="8">JCM 18303</strain>
    </source>
</reference>
<dbReference type="Gene3D" id="1.10.10.60">
    <property type="entry name" value="Homeodomain-like"/>
    <property type="match status" value="1"/>
</dbReference>
<dbReference type="PROSITE" id="PS50977">
    <property type="entry name" value="HTH_TETR_2"/>
    <property type="match status" value="1"/>
</dbReference>
<sequence>MSSAAHQVSDEAAVEHPTSLRELKKSQTRQRLVDAALRLFAAQGYAQTSVEEIARTAQFGVTTFFRHFPTKEDVAFHDQSDMMREMPKALTGKSPDEIWPTVRDTMLGYLQAFQDSETGLDQIRRTLWLQEPAVTRRYAEICLRWENVVANVLADGLGLDPDREPYPRMAAAVLIASARAALWHQHRYGGSLVEYAHHCLAVLEPSLAQPPLSGASDR</sequence>
<protein>
    <submittedName>
        <fullName evidence="7">TetR family transcriptional regulator</fullName>
    </submittedName>
</protein>
<evidence type="ECO:0000313" key="7">
    <source>
        <dbReference type="EMBL" id="GAA5159764.1"/>
    </source>
</evidence>
<evidence type="ECO:0000259" key="6">
    <source>
        <dbReference type="PROSITE" id="PS50977"/>
    </source>
</evidence>
<keyword evidence="8" id="KW-1185">Reference proteome</keyword>
<dbReference type="PANTHER" id="PTHR30055:SF238">
    <property type="entry name" value="MYCOFACTOCIN BIOSYNTHESIS TRANSCRIPTIONAL REGULATOR MFTR-RELATED"/>
    <property type="match status" value="1"/>
</dbReference>
<evidence type="ECO:0000256" key="4">
    <source>
        <dbReference type="PROSITE-ProRule" id="PRU00335"/>
    </source>
</evidence>
<evidence type="ECO:0000256" key="1">
    <source>
        <dbReference type="ARBA" id="ARBA00023015"/>
    </source>
</evidence>
<dbReference type="SUPFAM" id="SSF46689">
    <property type="entry name" value="Homeodomain-like"/>
    <property type="match status" value="1"/>
</dbReference>
<evidence type="ECO:0000256" key="5">
    <source>
        <dbReference type="SAM" id="MobiDB-lite"/>
    </source>
</evidence>
<dbReference type="InterPro" id="IPR050109">
    <property type="entry name" value="HTH-type_TetR-like_transc_reg"/>
</dbReference>
<dbReference type="InterPro" id="IPR001647">
    <property type="entry name" value="HTH_TetR"/>
</dbReference>
<dbReference type="Gene3D" id="1.10.357.10">
    <property type="entry name" value="Tetracycline Repressor, domain 2"/>
    <property type="match status" value="1"/>
</dbReference>
<evidence type="ECO:0000256" key="3">
    <source>
        <dbReference type="ARBA" id="ARBA00023163"/>
    </source>
</evidence>
<dbReference type="Proteomes" id="UP001428817">
    <property type="component" value="Unassembled WGS sequence"/>
</dbReference>
<accession>A0ABP9QCU4</accession>
<dbReference type="PANTHER" id="PTHR30055">
    <property type="entry name" value="HTH-TYPE TRANSCRIPTIONAL REGULATOR RUTR"/>
    <property type="match status" value="1"/>
</dbReference>
<evidence type="ECO:0000313" key="8">
    <source>
        <dbReference type="Proteomes" id="UP001428817"/>
    </source>
</evidence>
<keyword evidence="1" id="KW-0805">Transcription regulation</keyword>
<name>A0ABP9QCU4_9PSEU</name>
<comment type="caution">
    <text evidence="7">The sequence shown here is derived from an EMBL/GenBank/DDBJ whole genome shotgun (WGS) entry which is preliminary data.</text>
</comment>
<dbReference type="InterPro" id="IPR041347">
    <property type="entry name" value="MftR_C"/>
</dbReference>
<organism evidence="7 8">
    <name type="scientific">Pseudonocardia eucalypti</name>
    <dbReference type="NCBI Taxonomy" id="648755"/>
    <lineage>
        <taxon>Bacteria</taxon>
        <taxon>Bacillati</taxon>
        <taxon>Actinomycetota</taxon>
        <taxon>Actinomycetes</taxon>
        <taxon>Pseudonocardiales</taxon>
        <taxon>Pseudonocardiaceae</taxon>
        <taxon>Pseudonocardia</taxon>
    </lineage>
</organism>
<gene>
    <name evidence="7" type="ORF">GCM10023321_41370</name>
</gene>
<dbReference type="RefSeq" id="WP_185063315.1">
    <property type="nucleotide sequence ID" value="NZ_BAABJP010000019.1"/>
</dbReference>
<feature type="DNA-binding region" description="H-T-H motif" evidence="4">
    <location>
        <begin position="49"/>
        <end position="68"/>
    </location>
</feature>
<dbReference type="Pfam" id="PF17754">
    <property type="entry name" value="TetR_C_14"/>
    <property type="match status" value="1"/>
</dbReference>
<feature type="domain" description="HTH tetR-type" evidence="6">
    <location>
        <begin position="26"/>
        <end position="86"/>
    </location>
</feature>
<feature type="region of interest" description="Disordered" evidence="5">
    <location>
        <begin position="1"/>
        <end position="25"/>
    </location>
</feature>
<keyword evidence="2 4" id="KW-0238">DNA-binding</keyword>
<dbReference type="Pfam" id="PF00440">
    <property type="entry name" value="TetR_N"/>
    <property type="match status" value="1"/>
</dbReference>
<keyword evidence="3" id="KW-0804">Transcription</keyword>
<dbReference type="InterPro" id="IPR009057">
    <property type="entry name" value="Homeodomain-like_sf"/>
</dbReference>